<evidence type="ECO:0000313" key="2">
    <source>
        <dbReference type="EMBL" id="PTQ40219.1"/>
    </source>
</evidence>
<dbReference type="Proteomes" id="UP000244005">
    <property type="component" value="Unassembled WGS sequence"/>
</dbReference>
<sequence length="144" mass="16079">MSSSRAMDKRCARGSNLWHRTLCGPQANSDKRSLLLPPAGRERYSGPHVTAPRRRRTTTTTTSRLLSAQKEAFGDQCHRIGRTIVELAALGRPNKDLLRIRTQSRAHSMKWRQLGPTLSRSSLENLLHAATSDQMGTQSRPPVP</sequence>
<accession>A0A2R6X288</accession>
<evidence type="ECO:0000313" key="3">
    <source>
        <dbReference type="Proteomes" id="UP000244005"/>
    </source>
</evidence>
<feature type="region of interest" description="Disordered" evidence="1">
    <location>
        <begin position="28"/>
        <end position="61"/>
    </location>
</feature>
<reference evidence="3" key="1">
    <citation type="journal article" date="2017" name="Cell">
        <title>Insights into land plant evolution garnered from the Marchantia polymorpha genome.</title>
        <authorList>
            <person name="Bowman J.L."/>
            <person name="Kohchi T."/>
            <person name="Yamato K.T."/>
            <person name="Jenkins J."/>
            <person name="Shu S."/>
            <person name="Ishizaki K."/>
            <person name="Yamaoka S."/>
            <person name="Nishihama R."/>
            <person name="Nakamura Y."/>
            <person name="Berger F."/>
            <person name="Adam C."/>
            <person name="Aki S.S."/>
            <person name="Althoff F."/>
            <person name="Araki T."/>
            <person name="Arteaga-Vazquez M.A."/>
            <person name="Balasubrmanian S."/>
            <person name="Barry K."/>
            <person name="Bauer D."/>
            <person name="Boehm C.R."/>
            <person name="Briginshaw L."/>
            <person name="Caballero-Perez J."/>
            <person name="Catarino B."/>
            <person name="Chen F."/>
            <person name="Chiyoda S."/>
            <person name="Chovatia M."/>
            <person name="Davies K.M."/>
            <person name="Delmans M."/>
            <person name="Demura T."/>
            <person name="Dierschke T."/>
            <person name="Dolan L."/>
            <person name="Dorantes-Acosta A.E."/>
            <person name="Eklund D.M."/>
            <person name="Florent S.N."/>
            <person name="Flores-Sandoval E."/>
            <person name="Fujiyama A."/>
            <person name="Fukuzawa H."/>
            <person name="Galik B."/>
            <person name="Grimanelli D."/>
            <person name="Grimwood J."/>
            <person name="Grossniklaus U."/>
            <person name="Hamada T."/>
            <person name="Haseloff J."/>
            <person name="Hetherington A.J."/>
            <person name="Higo A."/>
            <person name="Hirakawa Y."/>
            <person name="Hundley H.N."/>
            <person name="Ikeda Y."/>
            <person name="Inoue K."/>
            <person name="Inoue S.I."/>
            <person name="Ishida S."/>
            <person name="Jia Q."/>
            <person name="Kakita M."/>
            <person name="Kanazawa T."/>
            <person name="Kawai Y."/>
            <person name="Kawashima T."/>
            <person name="Kennedy M."/>
            <person name="Kinose K."/>
            <person name="Kinoshita T."/>
            <person name="Kohara Y."/>
            <person name="Koide E."/>
            <person name="Komatsu K."/>
            <person name="Kopischke S."/>
            <person name="Kubo M."/>
            <person name="Kyozuka J."/>
            <person name="Lagercrantz U."/>
            <person name="Lin S.S."/>
            <person name="Lindquist E."/>
            <person name="Lipzen A.M."/>
            <person name="Lu C.W."/>
            <person name="De Luna E."/>
            <person name="Martienssen R.A."/>
            <person name="Minamino N."/>
            <person name="Mizutani M."/>
            <person name="Mizutani M."/>
            <person name="Mochizuki N."/>
            <person name="Monte I."/>
            <person name="Mosher R."/>
            <person name="Nagasaki H."/>
            <person name="Nakagami H."/>
            <person name="Naramoto S."/>
            <person name="Nishitani K."/>
            <person name="Ohtani M."/>
            <person name="Okamoto T."/>
            <person name="Okumura M."/>
            <person name="Phillips J."/>
            <person name="Pollak B."/>
            <person name="Reinders A."/>
            <person name="Rovekamp M."/>
            <person name="Sano R."/>
            <person name="Sawa S."/>
            <person name="Schmid M.W."/>
            <person name="Shirakawa M."/>
            <person name="Solano R."/>
            <person name="Spunde A."/>
            <person name="Suetsugu N."/>
            <person name="Sugano S."/>
            <person name="Sugiyama A."/>
            <person name="Sun R."/>
            <person name="Suzuki Y."/>
            <person name="Takenaka M."/>
            <person name="Takezawa D."/>
            <person name="Tomogane H."/>
            <person name="Tsuzuki M."/>
            <person name="Ueda T."/>
            <person name="Umeda M."/>
            <person name="Ward J.M."/>
            <person name="Watanabe Y."/>
            <person name="Yazaki K."/>
            <person name="Yokoyama R."/>
            <person name="Yoshitake Y."/>
            <person name="Yotsui I."/>
            <person name="Zachgo S."/>
            <person name="Schmutz J."/>
        </authorList>
    </citation>
    <scope>NUCLEOTIDE SEQUENCE [LARGE SCALE GENOMIC DNA]</scope>
    <source>
        <strain evidence="3">Tak-1</strain>
    </source>
</reference>
<dbReference type="EMBL" id="KZ772713">
    <property type="protein sequence ID" value="PTQ40219.1"/>
    <property type="molecule type" value="Genomic_DNA"/>
</dbReference>
<protein>
    <submittedName>
        <fullName evidence="2">Uncharacterized protein</fullName>
    </submittedName>
</protein>
<keyword evidence="3" id="KW-1185">Reference proteome</keyword>
<proteinExistence type="predicted"/>
<evidence type="ECO:0000256" key="1">
    <source>
        <dbReference type="SAM" id="MobiDB-lite"/>
    </source>
</evidence>
<gene>
    <name evidence="2" type="ORF">MARPO_0041s0088</name>
</gene>
<dbReference type="AlphaFoldDB" id="A0A2R6X288"/>
<organism evidence="2 3">
    <name type="scientific">Marchantia polymorpha</name>
    <name type="common">Common liverwort</name>
    <name type="synonym">Marchantia aquatica</name>
    <dbReference type="NCBI Taxonomy" id="3197"/>
    <lineage>
        <taxon>Eukaryota</taxon>
        <taxon>Viridiplantae</taxon>
        <taxon>Streptophyta</taxon>
        <taxon>Embryophyta</taxon>
        <taxon>Marchantiophyta</taxon>
        <taxon>Marchantiopsida</taxon>
        <taxon>Marchantiidae</taxon>
        <taxon>Marchantiales</taxon>
        <taxon>Marchantiaceae</taxon>
        <taxon>Marchantia</taxon>
    </lineage>
</organism>
<name>A0A2R6X288_MARPO</name>
<dbReference type="Gramene" id="Mp4g18070.1">
    <property type="protein sequence ID" value="Mp4g18070.1.cds1"/>
    <property type="gene ID" value="Mp4g18070"/>
</dbReference>